<reference evidence="2" key="1">
    <citation type="submission" date="2020-12" db="EMBL/GenBank/DDBJ databases">
        <title>Marinomonas arctica sp. nov., a psychrotolerant bacterium isolated from the Arctic.</title>
        <authorList>
            <person name="Zhang Y."/>
        </authorList>
    </citation>
    <scope>NUCLEOTIDE SEQUENCE</scope>
    <source>
        <strain evidence="2">C1424</strain>
    </source>
</reference>
<dbReference type="NCBIfam" id="NF002959">
    <property type="entry name" value="PRK03624.1"/>
    <property type="match status" value="1"/>
</dbReference>
<feature type="domain" description="N-acetyltransferase" evidence="1">
    <location>
        <begin position="1"/>
        <end position="138"/>
    </location>
</feature>
<dbReference type="Gene3D" id="3.40.630.30">
    <property type="match status" value="1"/>
</dbReference>
<dbReference type="EC" id="2.3.1.-" evidence="2"/>
<keyword evidence="2" id="KW-0012">Acyltransferase</keyword>
<proteinExistence type="predicted"/>
<dbReference type="GO" id="GO:0008999">
    <property type="term" value="F:protein-N-terminal-alanine acetyltransferase activity"/>
    <property type="evidence" value="ECO:0007669"/>
    <property type="project" value="TreeGrafter"/>
</dbReference>
<dbReference type="SUPFAM" id="SSF55729">
    <property type="entry name" value="Acyl-CoA N-acyltransferases (Nat)"/>
    <property type="match status" value="1"/>
</dbReference>
<dbReference type="PROSITE" id="PS51186">
    <property type="entry name" value="GNAT"/>
    <property type="match status" value="1"/>
</dbReference>
<evidence type="ECO:0000313" key="2">
    <source>
        <dbReference type="EMBL" id="MBJ7536306.1"/>
    </source>
</evidence>
<organism evidence="2 3">
    <name type="scientific">Marinomonas transparens</name>
    <dbReference type="NCBI Taxonomy" id="2795388"/>
    <lineage>
        <taxon>Bacteria</taxon>
        <taxon>Pseudomonadati</taxon>
        <taxon>Pseudomonadota</taxon>
        <taxon>Gammaproteobacteria</taxon>
        <taxon>Oceanospirillales</taxon>
        <taxon>Oceanospirillaceae</taxon>
        <taxon>Marinomonas</taxon>
    </lineage>
</organism>
<dbReference type="EMBL" id="JAEMNX010000001">
    <property type="protein sequence ID" value="MBJ7536306.1"/>
    <property type="molecule type" value="Genomic_DNA"/>
</dbReference>
<keyword evidence="2" id="KW-0808">Transferase</keyword>
<dbReference type="RefSeq" id="WP_199466378.1">
    <property type="nucleotide sequence ID" value="NZ_JAEMNX010000001.1"/>
</dbReference>
<comment type="caution">
    <text evidence="2">The sequence shown here is derived from an EMBL/GenBank/DDBJ whole genome shotgun (WGS) entry which is preliminary data.</text>
</comment>
<gene>
    <name evidence="2" type="ORF">I8J31_01285</name>
</gene>
<protein>
    <submittedName>
        <fullName evidence="2">GNAT family acetyltransferase</fullName>
        <ecNumber evidence="2">2.3.1.-</ecNumber>
    </submittedName>
</protein>
<name>A0A934N4S3_9GAMM</name>
<dbReference type="InterPro" id="IPR016181">
    <property type="entry name" value="Acyl_CoA_acyltransferase"/>
</dbReference>
<dbReference type="PANTHER" id="PTHR43617">
    <property type="entry name" value="L-AMINO ACID N-ACETYLTRANSFERASE"/>
    <property type="match status" value="1"/>
</dbReference>
<accession>A0A934N4S3</accession>
<dbReference type="InterPro" id="IPR050276">
    <property type="entry name" value="MshD_Acetyltransferase"/>
</dbReference>
<dbReference type="Pfam" id="PF00583">
    <property type="entry name" value="Acetyltransf_1"/>
    <property type="match status" value="1"/>
</dbReference>
<evidence type="ECO:0000259" key="1">
    <source>
        <dbReference type="PROSITE" id="PS51186"/>
    </source>
</evidence>
<sequence length="138" mass="15848">MLVRRYQADDKEALINLWERVFPNNPKHSQPRNDLEAKLVVDDFVFVVELEGKLVGACMVGYDGHRGWLYAVAVNPDYRRLGVGKKLVEQAIAELELLGCVKVNLQIRETNHSVAEFYRSIGFETEQRLSMGRRLSKD</sequence>
<dbReference type="AlphaFoldDB" id="A0A934N4S3"/>
<dbReference type="InterPro" id="IPR000182">
    <property type="entry name" value="GNAT_dom"/>
</dbReference>
<dbReference type="Proteomes" id="UP000628710">
    <property type="component" value="Unassembled WGS sequence"/>
</dbReference>
<dbReference type="CDD" id="cd04301">
    <property type="entry name" value="NAT_SF"/>
    <property type="match status" value="1"/>
</dbReference>
<evidence type="ECO:0000313" key="3">
    <source>
        <dbReference type="Proteomes" id="UP000628710"/>
    </source>
</evidence>
<dbReference type="PANTHER" id="PTHR43617:SF20">
    <property type="entry name" value="N-ALPHA-ACETYLTRANSFERASE RIMI"/>
    <property type="match status" value="1"/>
</dbReference>
<keyword evidence="3" id="KW-1185">Reference proteome</keyword>